<proteinExistence type="predicted"/>
<reference evidence="2" key="1">
    <citation type="journal article" date="2019" name="Int. J. Syst. Evol. Microbiol.">
        <title>The Global Catalogue of Microorganisms (GCM) 10K type strain sequencing project: providing services to taxonomists for standard genome sequencing and annotation.</title>
        <authorList>
            <consortium name="The Broad Institute Genomics Platform"/>
            <consortium name="The Broad Institute Genome Sequencing Center for Infectious Disease"/>
            <person name="Wu L."/>
            <person name="Ma J."/>
        </authorList>
    </citation>
    <scope>NUCLEOTIDE SEQUENCE [LARGE SCALE GENOMIC DNA]</scope>
    <source>
        <strain evidence="2">CGMCC 1.15474</strain>
    </source>
</reference>
<evidence type="ECO:0008006" key="3">
    <source>
        <dbReference type="Google" id="ProtNLM"/>
    </source>
</evidence>
<comment type="caution">
    <text evidence="1">The sequence shown here is derived from an EMBL/GenBank/DDBJ whole genome shotgun (WGS) entry which is preliminary data.</text>
</comment>
<protein>
    <recommendedName>
        <fullName evidence="3">Flagellar hook-length control protein-like C-terminal domain-containing protein</fullName>
    </recommendedName>
</protein>
<gene>
    <name evidence="1" type="ORF">ACFSKK_03975</name>
</gene>
<sequence length="511" mass="58094">MVYPLAIKNLIQTTVEQMTMPQNQLTLKENQVVVGHVLKLFPDQKALIQVGQSKLVAQLEAPINALQNYWFRVKGSNQQGIELKIIKSVETDKLSKHDASAKDFLSLFQQKPTKDNILLSNALLKENIPVTKEQLVSATEIVKNTPKSLIPQTIDAIKFALKQHYQLSENVVSSLVQANSKIPLAKQMDTLFQSLQQVDQPKDQVNQLRSILANVIQKPVEQTVERLFQPEFIKTLSNDEQKVLKGINQNDALQMSRLKQVVKEVFQHTSTPLQSIQPQDRAEITQFSQNEIDIIQKIVNKIPVFSSKEDVLSLFFHHRNEQFEWQKLNMNLESGNAREFQILKETLLAASKELEGSVIKEQVDQLTNRLNGQTLLQQDTGPTTQFITQVPLFALNQTDLTIQWNGKKRSDGTIDPSFCRILFYLQLPNLSETMIDVQIQNRVMTITLINNNEHLKELVSSSSEELKKGLQTMNYKVTSVQVKPFEVEKKISSNSNFSGVNTSYTGVDFKI</sequence>
<dbReference type="RefSeq" id="WP_247341663.1">
    <property type="nucleotide sequence ID" value="NZ_CP095550.1"/>
</dbReference>
<dbReference type="EMBL" id="JBHUIK010000001">
    <property type="protein sequence ID" value="MFD2212869.1"/>
    <property type="molecule type" value="Genomic_DNA"/>
</dbReference>
<keyword evidence="2" id="KW-1185">Reference proteome</keyword>
<dbReference type="Proteomes" id="UP001597318">
    <property type="component" value="Unassembled WGS sequence"/>
</dbReference>
<accession>A0ABW5BVA5</accession>
<evidence type="ECO:0000313" key="1">
    <source>
        <dbReference type="EMBL" id="MFD2212869.1"/>
    </source>
</evidence>
<evidence type="ECO:0000313" key="2">
    <source>
        <dbReference type="Proteomes" id="UP001597318"/>
    </source>
</evidence>
<organism evidence="1 2">
    <name type="scientific">Metabacillus endolithicus</name>
    <dbReference type="NCBI Taxonomy" id="1535204"/>
    <lineage>
        <taxon>Bacteria</taxon>
        <taxon>Bacillati</taxon>
        <taxon>Bacillota</taxon>
        <taxon>Bacilli</taxon>
        <taxon>Bacillales</taxon>
        <taxon>Bacillaceae</taxon>
        <taxon>Metabacillus</taxon>
    </lineage>
</organism>
<name>A0ABW5BVA5_9BACI</name>